<sequence length="130" mass="15004">AVIPKGTNATVPIRHSHLESNGSVGVIKNLGLAKTLPSSCHQCKKRKEIPQLAFCTRNCNNKVFFFFLKKKIDYLYMFFLCHVKFGKCSKKFCDNCLKKYLHTNLIKKLIKAQTKFREQFQKKFGGNNNI</sequence>
<dbReference type="AlphaFoldDB" id="X6N724"/>
<dbReference type="EMBL" id="ASPP01011512">
    <property type="protein sequence ID" value="ETO21549.1"/>
    <property type="molecule type" value="Genomic_DNA"/>
</dbReference>
<evidence type="ECO:0000313" key="1">
    <source>
        <dbReference type="EMBL" id="ETO21549.1"/>
    </source>
</evidence>
<accession>X6N724</accession>
<comment type="caution">
    <text evidence="1">The sequence shown here is derived from an EMBL/GenBank/DDBJ whole genome shotgun (WGS) entry which is preliminary data.</text>
</comment>
<keyword evidence="2" id="KW-1185">Reference proteome</keyword>
<proteinExistence type="predicted"/>
<organism evidence="1 2">
    <name type="scientific">Reticulomyxa filosa</name>
    <dbReference type="NCBI Taxonomy" id="46433"/>
    <lineage>
        <taxon>Eukaryota</taxon>
        <taxon>Sar</taxon>
        <taxon>Rhizaria</taxon>
        <taxon>Retaria</taxon>
        <taxon>Foraminifera</taxon>
        <taxon>Monothalamids</taxon>
        <taxon>Reticulomyxidae</taxon>
        <taxon>Reticulomyxa</taxon>
    </lineage>
</organism>
<reference evidence="1 2" key="1">
    <citation type="journal article" date="2013" name="Curr. Biol.">
        <title>The Genome of the Foraminiferan Reticulomyxa filosa.</title>
        <authorList>
            <person name="Glockner G."/>
            <person name="Hulsmann N."/>
            <person name="Schleicher M."/>
            <person name="Noegel A.A."/>
            <person name="Eichinger L."/>
            <person name="Gallinger C."/>
            <person name="Pawlowski J."/>
            <person name="Sierra R."/>
            <person name="Euteneuer U."/>
            <person name="Pillet L."/>
            <person name="Moustafa A."/>
            <person name="Platzer M."/>
            <person name="Groth M."/>
            <person name="Szafranski K."/>
            <person name="Schliwa M."/>
        </authorList>
    </citation>
    <scope>NUCLEOTIDE SEQUENCE [LARGE SCALE GENOMIC DNA]</scope>
</reference>
<name>X6N724_RETFI</name>
<gene>
    <name evidence="1" type="ORF">RFI_15654</name>
</gene>
<protein>
    <submittedName>
        <fullName evidence="1">Uncharacterized protein</fullName>
    </submittedName>
</protein>
<evidence type="ECO:0000313" key="2">
    <source>
        <dbReference type="Proteomes" id="UP000023152"/>
    </source>
</evidence>
<feature type="non-terminal residue" evidence="1">
    <location>
        <position position="1"/>
    </location>
</feature>
<dbReference type="Proteomes" id="UP000023152">
    <property type="component" value="Unassembled WGS sequence"/>
</dbReference>